<evidence type="ECO:0000259" key="2">
    <source>
        <dbReference type="PROSITE" id="PS50035"/>
    </source>
</evidence>
<name>A0A1H6ZBV4_9BURK</name>
<feature type="domain" description="PLD phosphodiesterase" evidence="2">
    <location>
        <begin position="198"/>
        <end position="225"/>
    </location>
</feature>
<dbReference type="GO" id="GO:0032049">
    <property type="term" value="P:cardiolipin biosynthetic process"/>
    <property type="evidence" value="ECO:0007669"/>
    <property type="project" value="UniProtKB-ARBA"/>
</dbReference>
<evidence type="ECO:0000313" key="4">
    <source>
        <dbReference type="Proteomes" id="UP000198866"/>
    </source>
</evidence>
<dbReference type="PANTHER" id="PTHR21248">
    <property type="entry name" value="CARDIOLIPIN SYNTHASE"/>
    <property type="match status" value="1"/>
</dbReference>
<proteinExistence type="predicted"/>
<dbReference type="PANTHER" id="PTHR21248:SF12">
    <property type="entry name" value="CARDIOLIPIN SYNTHASE C"/>
    <property type="match status" value="1"/>
</dbReference>
<evidence type="ECO:0000313" key="3">
    <source>
        <dbReference type="EMBL" id="SEJ50216.1"/>
    </source>
</evidence>
<dbReference type="InterPro" id="IPR025202">
    <property type="entry name" value="PLD-like_dom"/>
</dbReference>
<dbReference type="CDD" id="cd09113">
    <property type="entry name" value="PLDc_ymdC_like_2"/>
    <property type="match status" value="1"/>
</dbReference>
<sequence>MSAHNTNDAAALQHHEEQRSTRISRNAPRPILTRTFALIVAATLLAACATRPPATAFDRPITRALPATDSTPLSTALAAPERAHPGQSAFRVLSNGTEALQMRIALARAATKTLDMQYYIAEEDTTGKLLLAAALYAADHGVRVRMLVDDLKFNDIDRVMAALNTHDNIEIRVFNPFGSAQSSFYQRSENFFTQVGAFTRRMHNKAMIADNQIAIVGGRNLGDEYFSASPTLQFRDIDVLAAGPITADISASFDRFWNDSNAYPLRALNKQKFDPHELDQMRDELRAHWRTNADPYNAKPLNATPLASQIARGELGLIWAPAEFKVDTPEKMRLPVDQYKSPPMTRLVELMRDAQKEFLVTSPYFVPHQAGVDALGKLVQRGVTVKVLTNSLAATDAVAVQAGYSPYRVPLLERGVQLYEFKPMQDENPPETGLFGSRSRASLHSKSYVIDRKTLVIGSMNLDPRSAHLNTELALVIHSAPIAEDVARLFDHAISPAVSYRVTLATPAELATLKSSATPQSQLVWTEEENGLIHQYNLDPGAGFYRNALTGLFLLLPVDEQL</sequence>
<dbReference type="PROSITE" id="PS50035">
    <property type="entry name" value="PLD"/>
    <property type="match status" value="2"/>
</dbReference>
<accession>A0A1H6ZBV4</accession>
<keyword evidence="4" id="KW-1185">Reference proteome</keyword>
<dbReference type="Gene3D" id="3.30.870.10">
    <property type="entry name" value="Endonuclease Chain A"/>
    <property type="match status" value="2"/>
</dbReference>
<dbReference type="RefSeq" id="WP_090867011.1">
    <property type="nucleotide sequence ID" value="NZ_FNYE01000012.1"/>
</dbReference>
<dbReference type="AlphaFoldDB" id="A0A1H6ZBV4"/>
<evidence type="ECO:0000256" key="1">
    <source>
        <dbReference type="SAM" id="MobiDB-lite"/>
    </source>
</evidence>
<protein>
    <submittedName>
        <fullName evidence="3">Putative cardiolipin synthase</fullName>
    </submittedName>
</protein>
<reference evidence="4" key="1">
    <citation type="submission" date="2016-10" db="EMBL/GenBank/DDBJ databases">
        <authorList>
            <person name="Varghese N."/>
            <person name="Submissions S."/>
        </authorList>
    </citation>
    <scope>NUCLEOTIDE SEQUENCE [LARGE SCALE GENOMIC DNA]</scope>
    <source>
        <strain evidence="4">LMG 26031</strain>
    </source>
</reference>
<dbReference type="Proteomes" id="UP000198866">
    <property type="component" value="Unassembled WGS sequence"/>
</dbReference>
<dbReference type="CDD" id="cd09111">
    <property type="entry name" value="PLDc_ymdC_like_1"/>
    <property type="match status" value="1"/>
</dbReference>
<dbReference type="InterPro" id="IPR001736">
    <property type="entry name" value="PLipase_D/transphosphatidylase"/>
</dbReference>
<feature type="domain" description="PLD phosphodiesterase" evidence="2">
    <location>
        <begin position="439"/>
        <end position="466"/>
    </location>
</feature>
<dbReference type="SMART" id="SM00155">
    <property type="entry name" value="PLDc"/>
    <property type="match status" value="2"/>
</dbReference>
<dbReference type="Pfam" id="PF13091">
    <property type="entry name" value="PLDc_2"/>
    <property type="match status" value="2"/>
</dbReference>
<dbReference type="SUPFAM" id="SSF56024">
    <property type="entry name" value="Phospholipase D/nuclease"/>
    <property type="match status" value="2"/>
</dbReference>
<feature type="region of interest" description="Disordered" evidence="1">
    <location>
        <begin position="1"/>
        <end position="26"/>
    </location>
</feature>
<dbReference type="OrthoDB" id="9814092at2"/>
<gene>
    <name evidence="3" type="ORF">SAMN05192539_101236</name>
</gene>
<dbReference type="GO" id="GO:0030572">
    <property type="term" value="F:phosphatidyltransferase activity"/>
    <property type="evidence" value="ECO:0007669"/>
    <property type="project" value="UniProtKB-ARBA"/>
</dbReference>
<dbReference type="EMBL" id="FNYE01000012">
    <property type="protein sequence ID" value="SEJ50216.1"/>
    <property type="molecule type" value="Genomic_DNA"/>
</dbReference>
<dbReference type="STRING" id="667676.SAMN05192539_101236"/>
<organism evidence="3 4">
    <name type="scientific">Paraburkholderia diazotrophica</name>
    <dbReference type="NCBI Taxonomy" id="667676"/>
    <lineage>
        <taxon>Bacteria</taxon>
        <taxon>Pseudomonadati</taxon>
        <taxon>Pseudomonadota</taxon>
        <taxon>Betaproteobacteria</taxon>
        <taxon>Burkholderiales</taxon>
        <taxon>Burkholderiaceae</taxon>
        <taxon>Paraburkholderia</taxon>
    </lineage>
</organism>